<feature type="transmembrane region" description="Helical" evidence="1">
    <location>
        <begin position="387"/>
        <end position="411"/>
    </location>
</feature>
<proteinExistence type="predicted"/>
<dbReference type="PANTHER" id="PTHR36153">
    <property type="entry name" value="INNER MEMBRANE PROTEIN-RELATED"/>
    <property type="match status" value="1"/>
</dbReference>
<feature type="transmembrane region" description="Helical" evidence="1">
    <location>
        <begin position="34"/>
        <end position="54"/>
    </location>
</feature>
<organism evidence="4">
    <name type="scientific">Salmonella newport</name>
    <dbReference type="NCBI Taxonomy" id="108619"/>
    <lineage>
        <taxon>Bacteria</taxon>
        <taxon>Pseudomonadati</taxon>
        <taxon>Pseudomonadota</taxon>
        <taxon>Gammaproteobacteria</taxon>
        <taxon>Enterobacterales</taxon>
        <taxon>Enterobacteriaceae</taxon>
        <taxon>Salmonella</taxon>
    </lineage>
</organism>
<keyword evidence="1" id="KW-0812">Transmembrane</keyword>
<name>A0A5Y0RXX8_SALNE</name>
<feature type="domain" description="Type VI secretion system component TssM1 N-terminal" evidence="2">
    <location>
        <begin position="185"/>
        <end position="353"/>
    </location>
</feature>
<sequence length="1142" mass="132204">MFKKIVLFSCWLIVISLSLLFCFTLGLWQDWSTPVILLLWILILLLSLLLLNTAQGVQSFIKRNKNHRWLNKYRLSHRDYLLWNRWKQGAAEIKKNRQRRSKIPWYMLVGERCGKSTLLANSDVPRFFYDNEDIVTRPTRILNWWFFSNLAVLDISSNFISDKSRLRKAWGKIVHWCLRLPAPAGVVIAIPLSEIMSGDFNVLRATARRQRVMLEPLLRHYGENLPLYVMITQCDSFPGFSLWQQQLSPKQCEQMLGYIWNIPPCIDGEDEYILQPLFNKLHHGLSQVRLSMAKPAHLSSADYIELIDFPEKFVLLEPTLRYMLAALCEPSVWFSHATLGGVWFSTANAKTNHQNRRVSVFIHDLLTQHLVSLSNFRQRVHWYQKKYYKIVYSSIFFLCISWLIISAGLSLERLQPDLLKLSPDDLTKFIIHDERHTLISIRYLPFIPLFRQKLKVAEMQLSNNTSSPRNAQKILEEYFIKTISAEPQQQRRNILQLADTLVTWKKMQEGAKLDELALRPSVPEALQQRSYNDKLPTLTKLALERYYMQQSDGYDWENEARQTLERLVTHDSSLNWLTASDPTLPPLHASEFWSSLPDTVTLSGIWTNEGESQIKKWMTLIERATGRTQPLFQRLNERWPLLRQNAWQGYISDITTHILSAVTSEMSGEELLAISQNRSPSMLFLTRVDEELKNITTEQTQPWLATLRLTQRLVFADHVSAFFSRTAEANKHVRQSLTKWLKQSQTKSLSDTLPSSERVWHKWQDIRDKAVNEAITYTRTGRLLTRGLFATSGEENSEIPLGTLLPVLTELQVSVSHENHDPGIMNIWRLYQDDAWRLLGNAMAQSACWLDSKWKRMVIWPLGQNSEQRTYEEQQALKKEVITTFIQGPGRELLSPDLQGLKAARYAGLVVPLNNDFLRLAQKEFPAEIFHDLPDRASTYYEDQLAILQKQLTALDEKQSILESNIQKVDVTSLPATIPEGAQILPTGTSLLLNCNDGEQHLANLNFAEKASFVWKPGQCNKVTLIVRFPDFKVHFQLNGDDAWPRFISFFMSGEHLFKSTDFGDDSDLLNQLGINKILVRYTLSDIQKLESVWQDWRNNVEQIDILNEKINSINVRLEQQKSAELLNNPLSELPVNIAQCK</sequence>
<keyword evidence="1" id="KW-1133">Transmembrane helix</keyword>
<evidence type="ECO:0000313" key="4">
    <source>
        <dbReference type="EMBL" id="ECB7108587.1"/>
    </source>
</evidence>
<accession>A0A5Y0RXX8</accession>
<gene>
    <name evidence="4" type="ORF">E1A34_21415</name>
    <name evidence="3" type="ORF">EVG73_24835</name>
</gene>
<protein>
    <recommendedName>
        <fullName evidence="2">Type VI secretion system component TssM1 N-terminal domain-containing protein</fullName>
    </recommendedName>
</protein>
<dbReference type="Pfam" id="PF14331">
    <property type="entry name" value="IcmF-related_N"/>
    <property type="match status" value="1"/>
</dbReference>
<evidence type="ECO:0000256" key="1">
    <source>
        <dbReference type="SAM" id="Phobius"/>
    </source>
</evidence>
<dbReference type="AlphaFoldDB" id="A0A5Y0RXX8"/>
<dbReference type="PANTHER" id="PTHR36153:SF1">
    <property type="entry name" value="TYPE VI SECRETION SYSTEM COMPONENT TSSM1"/>
    <property type="match status" value="1"/>
</dbReference>
<feature type="transmembrane region" description="Helical" evidence="1">
    <location>
        <begin position="5"/>
        <end position="28"/>
    </location>
</feature>
<evidence type="ECO:0000313" key="3">
    <source>
        <dbReference type="EMBL" id="ECB1915561.1"/>
    </source>
</evidence>
<dbReference type="EMBL" id="AAHYLK010000027">
    <property type="protein sequence ID" value="ECB7108587.1"/>
    <property type="molecule type" value="Genomic_DNA"/>
</dbReference>
<dbReference type="Proteomes" id="UP000839827">
    <property type="component" value="Unassembled WGS sequence"/>
</dbReference>
<dbReference type="InterPro" id="IPR025743">
    <property type="entry name" value="TssM1_N"/>
</dbReference>
<keyword evidence="1" id="KW-0472">Membrane</keyword>
<dbReference type="InterPro" id="IPR053156">
    <property type="entry name" value="T6SS_TssM-like"/>
</dbReference>
<reference evidence="4" key="1">
    <citation type="submission" date="2019-03" db="EMBL/GenBank/DDBJ databases">
        <authorList>
            <person name="Ashton P.M."/>
            <person name="Dallman T."/>
            <person name="Nair S."/>
            <person name="De Pinna E."/>
            <person name="Peters T."/>
            <person name="Grant K."/>
        </authorList>
    </citation>
    <scope>NUCLEOTIDE SEQUENCE [LARGE SCALE GENOMIC DNA]</scope>
    <source>
        <strain evidence="4">271153</strain>
        <strain evidence="3">500372</strain>
    </source>
</reference>
<dbReference type="EMBL" id="AAHWTY010000117">
    <property type="protein sequence ID" value="ECB1915561.1"/>
    <property type="molecule type" value="Genomic_DNA"/>
</dbReference>
<evidence type="ECO:0000259" key="2">
    <source>
        <dbReference type="Pfam" id="PF14331"/>
    </source>
</evidence>
<comment type="caution">
    <text evidence="4">The sequence shown here is derived from an EMBL/GenBank/DDBJ whole genome shotgun (WGS) entry which is preliminary data.</text>
</comment>